<comment type="caution">
    <text evidence="3">The sequence shown here is derived from an EMBL/GenBank/DDBJ whole genome shotgun (WGS) entry which is preliminary data.</text>
</comment>
<dbReference type="AlphaFoldDB" id="A0A0V8IZE3"/>
<dbReference type="InterPro" id="IPR052172">
    <property type="entry name" value="UxaA_altronate/galactarate_dh"/>
</dbReference>
<dbReference type="InterPro" id="IPR044144">
    <property type="entry name" value="SAF_UxaA/GarD"/>
</dbReference>
<evidence type="ECO:0000259" key="2">
    <source>
        <dbReference type="SMART" id="SM00858"/>
    </source>
</evidence>
<accession>A0A0V8IZE3</accession>
<name>A0A0V8IZE3_9BACL</name>
<keyword evidence="4" id="KW-1185">Reference proteome</keyword>
<sequence>MGVQYKTVMMKPSDNVAIALMDLPKGAVVPVVCEGHQQEVQLVQDIRFGHKFAVKPIEAGAEILKYGEIIGRASSEISMGEHVHVHNLEGIRGRGDKVESRVQ</sequence>
<keyword evidence="1" id="KW-0456">Lyase</keyword>
<reference evidence="3 4" key="1">
    <citation type="journal article" date="2014" name="Antonie Van Leeuwenhoek">
        <title>Fictibacillus enclensis sp. nov., isolated from marine sediment.</title>
        <authorList>
            <person name="Dastager S.G."/>
            <person name="Mawlankar R."/>
            <person name="Srinivasan K."/>
            <person name="Tang S.K."/>
            <person name="Lee J.C."/>
            <person name="Ramana V.V."/>
            <person name="Shouche Y.S."/>
        </authorList>
    </citation>
    <scope>NUCLEOTIDE SEQUENCE [LARGE SCALE GENOMIC DNA]</scope>
    <source>
        <strain evidence="3 4">NIO-1003</strain>
    </source>
</reference>
<dbReference type="PANTHER" id="PTHR30536:SF5">
    <property type="entry name" value="ALTRONATE DEHYDRATASE"/>
    <property type="match status" value="1"/>
</dbReference>
<dbReference type="Proteomes" id="UP000054099">
    <property type="component" value="Unassembled WGS sequence"/>
</dbReference>
<dbReference type="PANTHER" id="PTHR30536">
    <property type="entry name" value="ALTRONATE/GALACTARATE DEHYDRATASE"/>
    <property type="match status" value="1"/>
</dbReference>
<dbReference type="EMBL" id="LNQN01000007">
    <property type="protein sequence ID" value="KSU80254.1"/>
    <property type="molecule type" value="Genomic_DNA"/>
</dbReference>
<protein>
    <submittedName>
        <fullName evidence="3">D-galactarate dehydratase</fullName>
    </submittedName>
</protein>
<dbReference type="SMART" id="SM00858">
    <property type="entry name" value="SAF"/>
    <property type="match status" value="1"/>
</dbReference>
<organism evidence="3 4">
    <name type="scientific">Fictibacillus enclensis</name>
    <dbReference type="NCBI Taxonomy" id="1017270"/>
    <lineage>
        <taxon>Bacteria</taxon>
        <taxon>Bacillati</taxon>
        <taxon>Bacillota</taxon>
        <taxon>Bacilli</taxon>
        <taxon>Bacillales</taxon>
        <taxon>Fictibacillaceae</taxon>
        <taxon>Fictibacillus</taxon>
    </lineage>
</organism>
<proteinExistence type="predicted"/>
<dbReference type="Pfam" id="PF08666">
    <property type="entry name" value="SAF"/>
    <property type="match status" value="1"/>
</dbReference>
<dbReference type="Gene3D" id="2.30.130.110">
    <property type="match status" value="1"/>
</dbReference>
<dbReference type="CDD" id="cd11613">
    <property type="entry name" value="SAF_AH_GD"/>
    <property type="match status" value="1"/>
</dbReference>
<dbReference type="OrthoDB" id="9804574at2"/>
<gene>
    <name evidence="3" type="ORF">AS030_20150</name>
</gene>
<evidence type="ECO:0000313" key="3">
    <source>
        <dbReference type="EMBL" id="KSU80254.1"/>
    </source>
</evidence>
<evidence type="ECO:0000256" key="1">
    <source>
        <dbReference type="ARBA" id="ARBA00023239"/>
    </source>
</evidence>
<dbReference type="RefSeq" id="WP_061975099.1">
    <property type="nucleotide sequence ID" value="NZ_FMAV01000005.1"/>
</dbReference>
<evidence type="ECO:0000313" key="4">
    <source>
        <dbReference type="Proteomes" id="UP000054099"/>
    </source>
</evidence>
<dbReference type="GO" id="GO:0019698">
    <property type="term" value="P:D-galacturonate catabolic process"/>
    <property type="evidence" value="ECO:0007669"/>
    <property type="project" value="TreeGrafter"/>
</dbReference>
<feature type="domain" description="SAF" evidence="2">
    <location>
        <begin position="14"/>
        <end position="89"/>
    </location>
</feature>
<dbReference type="GO" id="GO:0016829">
    <property type="term" value="F:lyase activity"/>
    <property type="evidence" value="ECO:0007669"/>
    <property type="project" value="UniProtKB-KW"/>
</dbReference>
<dbReference type="InterPro" id="IPR013974">
    <property type="entry name" value="SAF"/>
</dbReference>